<organism evidence="2 3">
    <name type="scientific">Candidatus Alloenteromonas pullistercoris</name>
    <dbReference type="NCBI Taxonomy" id="2840785"/>
    <lineage>
        <taxon>Bacteria</taxon>
        <taxon>Bacillati</taxon>
        <taxon>Bacillota</taxon>
        <taxon>Bacillota incertae sedis</taxon>
        <taxon>Candidatus Alloenteromonas</taxon>
    </lineage>
</organism>
<reference evidence="2" key="1">
    <citation type="submission" date="2020-10" db="EMBL/GenBank/DDBJ databases">
        <authorList>
            <person name="Gilroy R."/>
        </authorList>
    </citation>
    <scope>NUCLEOTIDE SEQUENCE</scope>
    <source>
        <strain evidence="2">17113</strain>
    </source>
</reference>
<reference evidence="2" key="2">
    <citation type="journal article" date="2021" name="PeerJ">
        <title>Extensive microbial diversity within the chicken gut microbiome revealed by metagenomics and culture.</title>
        <authorList>
            <person name="Gilroy R."/>
            <person name="Ravi A."/>
            <person name="Getino M."/>
            <person name="Pursley I."/>
            <person name="Horton D.L."/>
            <person name="Alikhan N.F."/>
            <person name="Baker D."/>
            <person name="Gharbi K."/>
            <person name="Hall N."/>
            <person name="Watson M."/>
            <person name="Adriaenssens E.M."/>
            <person name="Foster-Nyarko E."/>
            <person name="Jarju S."/>
            <person name="Secka A."/>
            <person name="Antonio M."/>
            <person name="Oren A."/>
            <person name="Chaudhuri R.R."/>
            <person name="La Ragione R."/>
            <person name="Hildebrand F."/>
            <person name="Pallen M.J."/>
        </authorList>
    </citation>
    <scope>NUCLEOTIDE SEQUENCE</scope>
    <source>
        <strain evidence="2">17113</strain>
    </source>
</reference>
<evidence type="ECO:0000256" key="1">
    <source>
        <dbReference type="SAM" id="SignalP"/>
    </source>
</evidence>
<evidence type="ECO:0008006" key="4">
    <source>
        <dbReference type="Google" id="ProtNLM"/>
    </source>
</evidence>
<evidence type="ECO:0000313" key="3">
    <source>
        <dbReference type="Proteomes" id="UP000823634"/>
    </source>
</evidence>
<keyword evidence="1" id="KW-0732">Signal</keyword>
<dbReference type="PROSITE" id="PS51257">
    <property type="entry name" value="PROKAR_LIPOPROTEIN"/>
    <property type="match status" value="1"/>
</dbReference>
<dbReference type="Proteomes" id="UP000823634">
    <property type="component" value="Unassembled WGS sequence"/>
</dbReference>
<dbReference type="EMBL" id="JADINA010000026">
    <property type="protein sequence ID" value="MBO8426461.1"/>
    <property type="molecule type" value="Genomic_DNA"/>
</dbReference>
<comment type="caution">
    <text evidence="2">The sequence shown here is derived from an EMBL/GenBank/DDBJ whole genome shotgun (WGS) entry which is preliminary data.</text>
</comment>
<sequence length="265" mass="30029">MKIFLLIVPCLLALSSCGLFADYTHTHEVENEYELLIHWDDVNEQTVTVDVSELQSDLFLVDNPLVEGMYFVGCYTRPEGEGKQLINYFGNYILANKEPDYKTDECYAYYLPLEDVELTGLDEDNSRDSVGKTESGAAEFLASVRNLFAGADYYQMAQFWDYSPEEVDFYISGTLLKSQMTTASGIKISVGFRTPYEDTFESGDSKTISLGSPSDVHFQLPGEDLKYHYLNKNLISARFSLVDAGPFANCDMQNVCFEMNLRMEK</sequence>
<gene>
    <name evidence="2" type="ORF">IAC61_03980</name>
</gene>
<protein>
    <recommendedName>
        <fullName evidence="4">Lipoprotein</fullName>
    </recommendedName>
</protein>
<feature type="chain" id="PRO_5039491478" description="Lipoprotein" evidence="1">
    <location>
        <begin position="22"/>
        <end position="265"/>
    </location>
</feature>
<name>A0A9D9DFN1_9FIRM</name>
<evidence type="ECO:0000313" key="2">
    <source>
        <dbReference type="EMBL" id="MBO8426461.1"/>
    </source>
</evidence>
<feature type="signal peptide" evidence="1">
    <location>
        <begin position="1"/>
        <end position="21"/>
    </location>
</feature>
<accession>A0A9D9DFN1</accession>
<proteinExistence type="predicted"/>
<dbReference type="AlphaFoldDB" id="A0A9D9DFN1"/>